<gene>
    <name evidence="2" type="primary">Hr-CKI-b</name>
</gene>
<dbReference type="PANTHER" id="PTHR10265">
    <property type="entry name" value="CYCLIN-DEPENDENT KINASE INHIBITOR 1"/>
    <property type="match status" value="1"/>
</dbReference>
<dbReference type="AlphaFoldDB" id="T2HRI8"/>
<dbReference type="InterPro" id="IPR044898">
    <property type="entry name" value="CDI_dom_sf"/>
</dbReference>
<proteinExistence type="evidence at transcript level"/>
<reference evidence="2" key="1">
    <citation type="journal article" date="2014" name="PLoS ONE">
        <title>Regulation of the Number of Cell Division Rounds by Tissue-Specific Transcription Factors and Cdk Inhibitor during Ascidian Embryogenesis.</title>
        <authorList>
            <person name="Kuwajima M."/>
            <person name="Kumano G."/>
            <person name="Nishida H."/>
        </authorList>
    </citation>
    <scope>NUCLEOTIDE SEQUENCE</scope>
</reference>
<feature type="compositionally biased region" description="Polar residues" evidence="1">
    <location>
        <begin position="274"/>
        <end position="291"/>
    </location>
</feature>
<dbReference type="EMBL" id="AB850878">
    <property type="protein sequence ID" value="BAN82615.1"/>
    <property type="molecule type" value="mRNA"/>
</dbReference>
<name>T2HRI8_HALRO</name>
<feature type="region of interest" description="Disordered" evidence="1">
    <location>
        <begin position="265"/>
        <end position="300"/>
    </location>
</feature>
<accession>T2HRI8</accession>
<organism evidence="2">
    <name type="scientific">Halocynthia roretzi</name>
    <name type="common">Sea squirt</name>
    <name type="synonym">Cynthia roretzi</name>
    <dbReference type="NCBI Taxonomy" id="7729"/>
    <lineage>
        <taxon>Eukaryota</taxon>
        <taxon>Metazoa</taxon>
        <taxon>Chordata</taxon>
        <taxon>Tunicata</taxon>
        <taxon>Ascidiacea</taxon>
        <taxon>Stolidobranchia</taxon>
        <taxon>Pyuridae</taxon>
        <taxon>Halocynthia</taxon>
    </lineage>
</organism>
<dbReference type="PANTHER" id="PTHR10265:SF45">
    <property type="entry name" value="DACAPO"/>
    <property type="match status" value="1"/>
</dbReference>
<evidence type="ECO:0000313" key="2">
    <source>
        <dbReference type="EMBL" id="BAN82615.1"/>
    </source>
</evidence>
<evidence type="ECO:0000256" key="1">
    <source>
        <dbReference type="SAM" id="MobiDB-lite"/>
    </source>
</evidence>
<protein>
    <submittedName>
        <fullName evidence="2">Cyclin-dependent kinase inhibitor b</fullName>
    </submittedName>
</protein>
<dbReference type="Gene3D" id="4.10.365.10">
    <property type="entry name" value="p27"/>
    <property type="match status" value="1"/>
</dbReference>
<sequence length="340" mass="37883">MSLSSTMMPIELPMENPKAKSVKSACRNLFGKSDPTAVEILKIEMMAEQRKKVLSRWNIDVTNEKPLVNVKKLDETPSRPHRYQWKPISGEKVPEFYSQRYKGRKALMPFDLSHLDNCDSVSNTYKRPRTARRSLNGYLRMVSNVPLVKPQPISLSGTSVPLDVLSEYKSRRSLTTGNYACSNDENRKKSRKALTFDSFANGKSPMTKVTAKITDCTTCTPRIIPERICLANTPAEASETLNTLPASEDRTSSTLRVQNLPTVETAKSPCPGSMHTSAPTAMSEQSSSKHIPSSRKRQLKITDMVPMKKARLSEKKSSGKRLALSESNAVTKVLKLTTSN</sequence>